<accession>A0ABT5L8C7</accession>
<reference evidence="1 2" key="1">
    <citation type="submission" date="2022-10" db="EMBL/GenBank/DDBJ databases">
        <title>Alteromonas sp. chi3 Genome sequencing.</title>
        <authorList>
            <person name="Park S."/>
        </authorList>
    </citation>
    <scope>NUCLEOTIDE SEQUENCE [LARGE SCALE GENOMIC DNA]</scope>
    <source>
        <strain evidence="2">chi3</strain>
    </source>
</reference>
<sequence length="121" mass="13161">MKYPVFVPVQGASVASTLIKGGSAIVGSLESSIEGYVTVYFEGNLFDACNLNTIFDRAMIAAGRLHQRYPTTAKAAIPASELIQVGIYCYANHDLQIQSDKLALLQSWADLDPRKPQIQKA</sequence>
<proteinExistence type="predicted"/>
<dbReference type="Proteomes" id="UP001218788">
    <property type="component" value="Unassembled WGS sequence"/>
</dbReference>
<gene>
    <name evidence="1" type="ORF">OIK42_18825</name>
</gene>
<evidence type="ECO:0000313" key="2">
    <source>
        <dbReference type="Proteomes" id="UP001218788"/>
    </source>
</evidence>
<dbReference type="RefSeq" id="WP_273642686.1">
    <property type="nucleotide sequence ID" value="NZ_JAQQXP010000004.1"/>
</dbReference>
<evidence type="ECO:0000313" key="1">
    <source>
        <dbReference type="EMBL" id="MDC8832811.1"/>
    </source>
</evidence>
<dbReference type="EMBL" id="JAQQXP010000004">
    <property type="protein sequence ID" value="MDC8832811.1"/>
    <property type="molecule type" value="Genomic_DNA"/>
</dbReference>
<protein>
    <submittedName>
        <fullName evidence="1">Uncharacterized protein</fullName>
    </submittedName>
</protein>
<comment type="caution">
    <text evidence="1">The sequence shown here is derived from an EMBL/GenBank/DDBJ whole genome shotgun (WGS) entry which is preliminary data.</text>
</comment>
<name>A0ABT5L8C7_9ALTE</name>
<organism evidence="1 2">
    <name type="scientific">Alteromonas gilva</name>
    <dbReference type="NCBI Taxonomy" id="2987522"/>
    <lineage>
        <taxon>Bacteria</taxon>
        <taxon>Pseudomonadati</taxon>
        <taxon>Pseudomonadota</taxon>
        <taxon>Gammaproteobacteria</taxon>
        <taxon>Alteromonadales</taxon>
        <taxon>Alteromonadaceae</taxon>
        <taxon>Alteromonas/Salinimonas group</taxon>
        <taxon>Alteromonas</taxon>
    </lineage>
</organism>
<keyword evidence="2" id="KW-1185">Reference proteome</keyword>